<accession>A0A1B6J0V0</accession>
<evidence type="ECO:0000313" key="4">
    <source>
        <dbReference type="EMBL" id="JAS92792.1"/>
    </source>
</evidence>
<evidence type="ECO:0000259" key="2">
    <source>
        <dbReference type="PROSITE" id="PS50157"/>
    </source>
</evidence>
<evidence type="ECO:0000313" key="3">
    <source>
        <dbReference type="EMBL" id="JAS71743.1"/>
    </source>
</evidence>
<dbReference type="SUPFAM" id="SSF57667">
    <property type="entry name" value="beta-beta-alpha zinc fingers"/>
    <property type="match status" value="1"/>
</dbReference>
<dbReference type="InterPro" id="IPR013087">
    <property type="entry name" value="Znf_C2H2_type"/>
</dbReference>
<dbReference type="PROSITE" id="PS50157">
    <property type="entry name" value="ZINC_FINGER_C2H2_2"/>
    <property type="match status" value="2"/>
</dbReference>
<keyword evidence="1" id="KW-0863">Zinc-finger</keyword>
<feature type="domain" description="C2H2-type" evidence="2">
    <location>
        <begin position="38"/>
        <end position="65"/>
    </location>
</feature>
<dbReference type="Gene3D" id="3.30.160.60">
    <property type="entry name" value="Classic Zinc Finger"/>
    <property type="match status" value="1"/>
</dbReference>
<keyword evidence="1" id="KW-0479">Metal-binding</keyword>
<dbReference type="AlphaFoldDB" id="A0A1B6J0V0"/>
<dbReference type="EMBL" id="GECU01035963">
    <property type="protein sequence ID" value="JAS71743.1"/>
    <property type="molecule type" value="Transcribed_RNA"/>
</dbReference>
<gene>
    <name evidence="4" type="ORF">g.4962</name>
    <name evidence="3" type="ORF">g.4963</name>
</gene>
<proteinExistence type="predicted"/>
<sequence>EVFMAAQEAVSAHRDSQGGQFRSSGGMEPSPNGLVGIFPCSGCPKVYNRRGNLFRHLRYECGKQPQFSCPTCLKKFFRKDKLVIHTKVHQHDSANPLVPADPPYPPFPVQILMGKNGYPSAV</sequence>
<protein>
    <recommendedName>
        <fullName evidence="2">C2H2-type domain-containing protein</fullName>
    </recommendedName>
</protein>
<feature type="domain" description="C2H2-type" evidence="2">
    <location>
        <begin position="67"/>
        <end position="96"/>
    </location>
</feature>
<dbReference type="GO" id="GO:0008270">
    <property type="term" value="F:zinc ion binding"/>
    <property type="evidence" value="ECO:0007669"/>
    <property type="project" value="UniProtKB-KW"/>
</dbReference>
<dbReference type="SMART" id="SM00355">
    <property type="entry name" value="ZnF_C2H2"/>
    <property type="match status" value="2"/>
</dbReference>
<keyword evidence="1" id="KW-0862">Zinc</keyword>
<feature type="non-terminal residue" evidence="4">
    <location>
        <position position="1"/>
    </location>
</feature>
<reference evidence="4" key="1">
    <citation type="submission" date="2015-11" db="EMBL/GenBank/DDBJ databases">
        <title>De novo transcriptome assembly of four potential Pierce s Disease insect vectors from Arizona vineyards.</title>
        <authorList>
            <person name="Tassone E.E."/>
        </authorList>
    </citation>
    <scope>NUCLEOTIDE SEQUENCE</scope>
</reference>
<dbReference type="EMBL" id="GECU01014914">
    <property type="protein sequence ID" value="JAS92792.1"/>
    <property type="molecule type" value="Transcribed_RNA"/>
</dbReference>
<dbReference type="Pfam" id="PF00096">
    <property type="entry name" value="zf-C2H2"/>
    <property type="match status" value="2"/>
</dbReference>
<evidence type="ECO:0000256" key="1">
    <source>
        <dbReference type="PROSITE-ProRule" id="PRU00042"/>
    </source>
</evidence>
<name>A0A1B6J0V0_9HEMI</name>
<organism evidence="4">
    <name type="scientific">Homalodisca liturata</name>
    <dbReference type="NCBI Taxonomy" id="320908"/>
    <lineage>
        <taxon>Eukaryota</taxon>
        <taxon>Metazoa</taxon>
        <taxon>Ecdysozoa</taxon>
        <taxon>Arthropoda</taxon>
        <taxon>Hexapoda</taxon>
        <taxon>Insecta</taxon>
        <taxon>Pterygota</taxon>
        <taxon>Neoptera</taxon>
        <taxon>Paraneoptera</taxon>
        <taxon>Hemiptera</taxon>
        <taxon>Auchenorrhyncha</taxon>
        <taxon>Membracoidea</taxon>
        <taxon>Cicadellidae</taxon>
        <taxon>Cicadellinae</taxon>
        <taxon>Proconiini</taxon>
        <taxon>Homalodisca</taxon>
    </lineage>
</organism>
<dbReference type="PROSITE" id="PS00028">
    <property type="entry name" value="ZINC_FINGER_C2H2_1"/>
    <property type="match status" value="1"/>
</dbReference>
<dbReference type="InterPro" id="IPR036236">
    <property type="entry name" value="Znf_C2H2_sf"/>
</dbReference>